<evidence type="ECO:0000256" key="5">
    <source>
        <dbReference type="ARBA" id="ARBA00022989"/>
    </source>
</evidence>
<dbReference type="EMBL" id="CAJNOQ010027548">
    <property type="protein sequence ID" value="CAF1554499.1"/>
    <property type="molecule type" value="Genomic_DNA"/>
</dbReference>
<evidence type="ECO:0000256" key="6">
    <source>
        <dbReference type="ARBA" id="ARBA00023136"/>
    </source>
</evidence>
<sequence>MFRLRLFLCSFVATGLVLVVISSLKNEAFICVNPLFNYSLWNIQSSAQSGRPPHWVAKRNMTHLFDWTWLRNGNYEKYRRIRESGFRIKRPININGRPPSVVNDVKTYLRTHPDQGLIIDDFRQLPNPIPHPLPRAVDLNSTCYQQNIMNCNPWQSCIYNAEVLSLRSPATTHSVTVAVFNAFIDNGSCSPAGVIYNEYATYHFQQWSTKPCHNDPVPFCSTGKIVEYYEELLDSVGVFLAANGHFAPEQLPRALRLLATAPSTAKLLVAKGGTADQFMEILVDLGIVTRDRIIPYDPKKIYAAKIVYRTESWPYLTGDLYGKYVHDRTDMETVHKAIIGDNDLVDEERDVLLVVKRKEGDQRSTSNHDSMVGLIKQILAEHPSVQLKIQVFNAEGHVREQIKVWQKAKVVVAPHGAGLYNVMWCKPGTLIIEFGQSEGWPLPEMYFEMSVHSGHKYWLVKAKGRADKPITVDLRDLKWALNDALMTL</sequence>
<organism evidence="9 11">
    <name type="scientific">Didymodactylos carnosus</name>
    <dbReference type="NCBI Taxonomy" id="1234261"/>
    <lineage>
        <taxon>Eukaryota</taxon>
        <taxon>Metazoa</taxon>
        <taxon>Spiralia</taxon>
        <taxon>Gnathifera</taxon>
        <taxon>Rotifera</taxon>
        <taxon>Eurotatoria</taxon>
        <taxon>Bdelloidea</taxon>
        <taxon>Philodinida</taxon>
        <taxon>Philodinidae</taxon>
        <taxon>Didymodactylos</taxon>
    </lineage>
</organism>
<keyword evidence="3" id="KW-0808">Transferase</keyword>
<proteinExistence type="predicted"/>
<name>A0A815X8Y0_9BILA</name>
<dbReference type="EMBL" id="CAJOBC010093246">
    <property type="protein sequence ID" value="CAF4415663.1"/>
    <property type="molecule type" value="Genomic_DNA"/>
</dbReference>
<dbReference type="InterPro" id="IPR049625">
    <property type="entry name" value="Glyco_transf_61_cat"/>
</dbReference>
<dbReference type="GO" id="GO:0016020">
    <property type="term" value="C:membrane"/>
    <property type="evidence" value="ECO:0007669"/>
    <property type="project" value="UniProtKB-SubCell"/>
</dbReference>
<keyword evidence="7" id="KW-0325">Glycoprotein</keyword>
<keyword evidence="11" id="KW-1185">Reference proteome</keyword>
<keyword evidence="2" id="KW-0328">Glycosyltransferase</keyword>
<keyword evidence="5" id="KW-1133">Transmembrane helix</keyword>
<evidence type="ECO:0000256" key="3">
    <source>
        <dbReference type="ARBA" id="ARBA00022679"/>
    </source>
</evidence>
<accession>A0A815X8Y0</accession>
<dbReference type="AlphaFoldDB" id="A0A815X8Y0"/>
<feature type="domain" description="Glycosyltransferase 61 catalytic" evidence="8">
    <location>
        <begin position="244"/>
        <end position="432"/>
    </location>
</feature>
<comment type="caution">
    <text evidence="9">The sequence shown here is derived from an EMBL/GenBank/DDBJ whole genome shotgun (WGS) entry which is preliminary data.</text>
</comment>
<reference evidence="9" key="1">
    <citation type="submission" date="2021-02" db="EMBL/GenBank/DDBJ databases">
        <authorList>
            <person name="Nowell W R."/>
        </authorList>
    </citation>
    <scope>NUCLEOTIDE SEQUENCE</scope>
</reference>
<dbReference type="InterPro" id="IPR007657">
    <property type="entry name" value="Glycosyltransferase_61"/>
</dbReference>
<comment type="subcellular location">
    <subcellularLocation>
        <location evidence="1">Membrane</location>
        <topology evidence="1">Single-pass membrane protein</topology>
    </subcellularLocation>
</comment>
<dbReference type="GO" id="GO:0016757">
    <property type="term" value="F:glycosyltransferase activity"/>
    <property type="evidence" value="ECO:0007669"/>
    <property type="project" value="UniProtKB-KW"/>
</dbReference>
<evidence type="ECO:0000256" key="2">
    <source>
        <dbReference type="ARBA" id="ARBA00022676"/>
    </source>
</evidence>
<dbReference type="OrthoDB" id="2102136at2759"/>
<keyword evidence="6" id="KW-0472">Membrane</keyword>
<evidence type="ECO:0000259" key="8">
    <source>
        <dbReference type="Pfam" id="PF04577"/>
    </source>
</evidence>
<gene>
    <name evidence="9" type="ORF">GPM918_LOCUS39403</name>
    <name evidence="10" type="ORF">SRO942_LOCUS40272</name>
</gene>
<protein>
    <recommendedName>
        <fullName evidence="8">Glycosyltransferase 61 catalytic domain-containing protein</fullName>
    </recommendedName>
</protein>
<evidence type="ECO:0000313" key="9">
    <source>
        <dbReference type="EMBL" id="CAF1554499.1"/>
    </source>
</evidence>
<dbReference type="Pfam" id="PF04577">
    <property type="entry name" value="Glyco_transf_61"/>
    <property type="match status" value="1"/>
</dbReference>
<keyword evidence="4" id="KW-0812">Transmembrane</keyword>
<evidence type="ECO:0000256" key="1">
    <source>
        <dbReference type="ARBA" id="ARBA00004167"/>
    </source>
</evidence>
<evidence type="ECO:0000313" key="10">
    <source>
        <dbReference type="EMBL" id="CAF4415663.1"/>
    </source>
</evidence>
<evidence type="ECO:0000313" key="11">
    <source>
        <dbReference type="Proteomes" id="UP000663829"/>
    </source>
</evidence>
<dbReference type="Proteomes" id="UP000663829">
    <property type="component" value="Unassembled WGS sequence"/>
</dbReference>
<dbReference type="PANTHER" id="PTHR20961">
    <property type="entry name" value="GLYCOSYLTRANSFERASE"/>
    <property type="match status" value="1"/>
</dbReference>
<evidence type="ECO:0000256" key="7">
    <source>
        <dbReference type="ARBA" id="ARBA00023180"/>
    </source>
</evidence>
<dbReference type="Proteomes" id="UP000681722">
    <property type="component" value="Unassembled WGS sequence"/>
</dbReference>
<dbReference type="PANTHER" id="PTHR20961:SF38">
    <property type="entry name" value="PROTEIN O-LINKED-MANNOSE BETA-1,4-N-ACETYLGLUCOSAMINYLTRANSFERASE 2"/>
    <property type="match status" value="1"/>
</dbReference>
<evidence type="ECO:0000256" key="4">
    <source>
        <dbReference type="ARBA" id="ARBA00022692"/>
    </source>
</evidence>